<proteinExistence type="predicted"/>
<dbReference type="AlphaFoldDB" id="A0A837D7Q8"/>
<organism evidence="1 2">
    <name type="scientific">Saccharomonospora viridis</name>
    <dbReference type="NCBI Taxonomy" id="1852"/>
    <lineage>
        <taxon>Bacteria</taxon>
        <taxon>Bacillati</taxon>
        <taxon>Actinomycetota</taxon>
        <taxon>Actinomycetes</taxon>
        <taxon>Pseudonocardiales</taxon>
        <taxon>Pseudonocardiaceae</taxon>
        <taxon>Saccharomonospora</taxon>
    </lineage>
</organism>
<dbReference type="EMBL" id="JRZE01000004">
    <property type="protein sequence ID" value="KHF43869.1"/>
    <property type="molecule type" value="Genomic_DNA"/>
</dbReference>
<dbReference type="OMA" id="LPGWPDV"/>
<dbReference type="RefSeq" id="WP_012796086.1">
    <property type="nucleotide sequence ID" value="NZ_CALJZO010000063.1"/>
</dbReference>
<reference evidence="1 2" key="1">
    <citation type="submission" date="2014-10" db="EMBL/GenBank/DDBJ databases">
        <title>Genome sequence of Micropolyspora internatus JCM3315.</title>
        <authorList>
            <person name="Shin S.-K."/>
            <person name="Yi H."/>
        </authorList>
    </citation>
    <scope>NUCLEOTIDE SEQUENCE [LARGE SCALE GENOMIC DNA]</scope>
    <source>
        <strain evidence="1 2">JCM 3315</strain>
    </source>
</reference>
<protein>
    <submittedName>
        <fullName evidence="1">Uncharacterized protein</fullName>
    </submittedName>
</protein>
<dbReference type="OrthoDB" id="3699175at2"/>
<sequence length="241" mass="25318">MVRASPPRVVVATVVLAWVVTIAAQVAAAVWGSTTPEPVRPEPPRRAHGVDCGDEVCRVFASTMVNGMSVELLANSDGGVGRLRAGGPASGTVTETGLTSKGVRLNHNSLRCATGATPVCLVRGPYDGGMAGEVHVWRGDSWATVDRFFFSDGGVVMLDDVVDTALPEVILAREVCVDKTRRGNRLGSCSNVGVLAEVVDLEGDRAGCTVPRTSPGELPGWPEVQVRRDDLTECPDDLEAG</sequence>
<dbReference type="Proteomes" id="UP000030848">
    <property type="component" value="Unassembled WGS sequence"/>
</dbReference>
<gene>
    <name evidence="1" type="ORF">MINT15_21740</name>
</gene>
<evidence type="ECO:0000313" key="1">
    <source>
        <dbReference type="EMBL" id="KHF43869.1"/>
    </source>
</evidence>
<name>A0A837D7Q8_9PSEU</name>
<comment type="caution">
    <text evidence="1">The sequence shown here is derived from an EMBL/GenBank/DDBJ whole genome shotgun (WGS) entry which is preliminary data.</text>
</comment>
<evidence type="ECO:0000313" key="2">
    <source>
        <dbReference type="Proteomes" id="UP000030848"/>
    </source>
</evidence>
<accession>A0A837D7Q8</accession>